<feature type="domain" description="DNA-directed DNA polymerase X" evidence="11">
    <location>
        <begin position="2"/>
        <end position="316"/>
    </location>
</feature>
<dbReference type="InterPro" id="IPR010996">
    <property type="entry name" value="HHH_MUS81"/>
</dbReference>
<dbReference type="PIRSF" id="PIRSF005047">
    <property type="entry name" value="UCP005047_YshC"/>
    <property type="match status" value="1"/>
</dbReference>
<dbReference type="InterPro" id="IPR022311">
    <property type="entry name" value="PolX-like"/>
</dbReference>
<evidence type="ECO:0000313" key="12">
    <source>
        <dbReference type="EMBL" id="ASN05055.1"/>
    </source>
</evidence>
<dbReference type="KEGG" id="vne:CFK40_08525"/>
<dbReference type="Gene3D" id="1.10.150.20">
    <property type="entry name" value="5' to 3' exonuclease, C-terminal subdomain"/>
    <property type="match status" value="1"/>
</dbReference>
<dbReference type="InterPro" id="IPR037160">
    <property type="entry name" value="DNA_Pol_thumb_sf"/>
</dbReference>
<name>A0A221MBN6_9BACI</name>
<evidence type="ECO:0000259" key="9">
    <source>
        <dbReference type="SMART" id="SM00278"/>
    </source>
</evidence>
<dbReference type="RefSeq" id="WP_089531906.1">
    <property type="nucleotide sequence ID" value="NZ_CP022437.1"/>
</dbReference>
<dbReference type="PANTHER" id="PTHR36928">
    <property type="entry name" value="PHOSPHATASE YCDX-RELATED"/>
    <property type="match status" value="1"/>
</dbReference>
<keyword evidence="4" id="KW-0808">Transferase</keyword>
<dbReference type="SMART" id="SM00481">
    <property type="entry name" value="POLIIIAc"/>
    <property type="match status" value="1"/>
</dbReference>
<dbReference type="InterPro" id="IPR043519">
    <property type="entry name" value="NT_sf"/>
</dbReference>
<dbReference type="GO" id="GO:0004527">
    <property type="term" value="F:exonuclease activity"/>
    <property type="evidence" value="ECO:0007669"/>
    <property type="project" value="UniProtKB-KW"/>
</dbReference>
<keyword evidence="13" id="KW-1185">Reference proteome</keyword>
<feature type="domain" description="Helix-hairpin-helix DNA-binding motif class 1" evidence="9">
    <location>
        <begin position="125"/>
        <end position="144"/>
    </location>
</feature>
<feature type="domain" description="Helix-hairpin-helix DNA-binding motif class 1" evidence="9">
    <location>
        <begin position="50"/>
        <end position="69"/>
    </location>
</feature>
<dbReference type="SUPFAM" id="SSF158702">
    <property type="entry name" value="Sec63 N-terminal domain-like"/>
    <property type="match status" value="1"/>
</dbReference>
<evidence type="ECO:0000259" key="10">
    <source>
        <dbReference type="SMART" id="SM00481"/>
    </source>
</evidence>
<dbReference type="GO" id="GO:0005829">
    <property type="term" value="C:cytosol"/>
    <property type="evidence" value="ECO:0007669"/>
    <property type="project" value="TreeGrafter"/>
</dbReference>
<dbReference type="InterPro" id="IPR029398">
    <property type="entry name" value="PolB_thumb"/>
</dbReference>
<dbReference type="SMART" id="SM00483">
    <property type="entry name" value="POLXc"/>
    <property type="match status" value="1"/>
</dbReference>
<dbReference type="OrthoDB" id="9808747at2"/>
<evidence type="ECO:0000313" key="13">
    <source>
        <dbReference type="Proteomes" id="UP000204391"/>
    </source>
</evidence>
<dbReference type="GO" id="GO:0042578">
    <property type="term" value="F:phosphoric ester hydrolase activity"/>
    <property type="evidence" value="ECO:0007669"/>
    <property type="project" value="TreeGrafter"/>
</dbReference>
<gene>
    <name evidence="12" type="ORF">CFK40_08525</name>
</gene>
<sequence length="572" mass="65118">MSVNKKDVLKLLEKIAVYLELKGENSFKVSAYRKAAQALERDDRSLSEIDDFIKIKGIGKGTSAVIVEYIEDGKSDTLAQLESEVPRGLIPLLNLPGLGGKKLAKLYQELGVTDANTLQKECQSGEVEKLPGFGKKTAEKILQALEDANSRPDRLPIAMMLPIAEKIESYLTTIKEIVTFSRAGSLRRMRETVKDIDFIIASTQPFEVRDALLAMDNIKEVIAKGETKVSVTLDDFYAINVDFRIVEPKEFATTLHHFTGSKEHNVAMRQLAKKRFEKINEYGITHSESDEIITFETETQFFNHFDLPYMPPEIRENQGEIELFTDKTILLEPTDIRGDLHMHTTWSDGAQSLEEMVNQARKMGYEYIAITDHSKFLVIANGLNETKLRKQRIEIERINNKYDDIHVFAGVEMDILPDGSLDFDNEFLQEMDFVIGAIHSSFNQSQEKIMYRLESAMKNPYVTFIAHPSGRLIGRRSGYNVDMEKLIELAKETNTVLEINANPNRLDLSAEWARKAQDNGVNIVINTDAHSYQMLDHMKHGVGIARKGWIEKDNVINTWSKEKLTKLMNHKR</sequence>
<dbReference type="GO" id="GO:0008270">
    <property type="term" value="F:zinc ion binding"/>
    <property type="evidence" value="ECO:0007669"/>
    <property type="project" value="TreeGrafter"/>
</dbReference>
<keyword evidence="12" id="KW-0269">Exonuclease</keyword>
<reference evidence="12 13" key="1">
    <citation type="journal article" date="2003" name="Int. J. Syst. Evol. Microbiol.">
        <title>Virgibacillus carmonensis sp. nov., Virgibacillus necropolis sp. nov. and Virgibacillus picturae sp. nov., three novel species isolated from deteriorated mural paintings, transfer of the species of the genus salibacillus to Virgibacillus, as Virgibacillus marismortui comb. nov. and Virgibacillus salexigens comb. nov., and emended description of the genus Virgibacillus.</title>
        <authorList>
            <person name="Heyrman J."/>
            <person name="Logan N.A."/>
            <person name="Busse H.J."/>
            <person name="Balcaen A."/>
            <person name="Lebbe L."/>
            <person name="Rodriguez-Diaz M."/>
            <person name="Swings J."/>
            <person name="De Vos P."/>
        </authorList>
    </citation>
    <scope>NUCLEOTIDE SEQUENCE [LARGE SCALE GENOMIC DNA]</scope>
    <source>
        <strain evidence="12 13">LMG 19488</strain>
    </source>
</reference>
<dbReference type="SUPFAM" id="SSF47802">
    <property type="entry name" value="DNA polymerase beta, N-terminal domain-like"/>
    <property type="match status" value="1"/>
</dbReference>
<keyword evidence="5" id="KW-0548">Nucleotidyltransferase</keyword>
<dbReference type="Gene3D" id="3.30.210.10">
    <property type="entry name" value="DNA polymerase, thumb domain"/>
    <property type="match status" value="1"/>
</dbReference>
<proteinExistence type="predicted"/>
<dbReference type="InterPro" id="IPR003141">
    <property type="entry name" value="Pol/His_phosphatase_N"/>
</dbReference>
<comment type="catalytic activity">
    <reaction evidence="8">
        <text>DNA(n) + a 2'-deoxyribonucleoside 5'-triphosphate = DNA(n+1) + diphosphate</text>
        <dbReference type="Rhea" id="RHEA:22508"/>
        <dbReference type="Rhea" id="RHEA-COMP:17339"/>
        <dbReference type="Rhea" id="RHEA-COMP:17340"/>
        <dbReference type="ChEBI" id="CHEBI:33019"/>
        <dbReference type="ChEBI" id="CHEBI:61560"/>
        <dbReference type="ChEBI" id="CHEBI:173112"/>
        <dbReference type="EC" id="2.7.7.7"/>
    </reaction>
</comment>
<dbReference type="InterPro" id="IPR004013">
    <property type="entry name" value="PHP_dom"/>
</dbReference>
<dbReference type="InterPro" id="IPR003583">
    <property type="entry name" value="Hlx-hairpin-Hlx_DNA-bd_motif"/>
</dbReference>
<evidence type="ECO:0000256" key="1">
    <source>
        <dbReference type="ARBA" id="ARBA00001946"/>
    </source>
</evidence>
<dbReference type="SUPFAM" id="SSF81301">
    <property type="entry name" value="Nucleotidyltransferase"/>
    <property type="match status" value="1"/>
</dbReference>
<dbReference type="EMBL" id="CP022437">
    <property type="protein sequence ID" value="ASN05055.1"/>
    <property type="molecule type" value="Genomic_DNA"/>
</dbReference>
<keyword evidence="6" id="KW-0235">DNA replication</keyword>
<dbReference type="SMART" id="SM00278">
    <property type="entry name" value="HhH1"/>
    <property type="match status" value="3"/>
</dbReference>
<feature type="domain" description="Helix-hairpin-helix DNA-binding motif class 1" evidence="9">
    <location>
        <begin position="90"/>
        <end position="109"/>
    </location>
</feature>
<dbReference type="AlphaFoldDB" id="A0A221MBN6"/>
<dbReference type="InterPro" id="IPR027421">
    <property type="entry name" value="DNA_pol_lamdba_lyase_dom_sf"/>
</dbReference>
<keyword evidence="12" id="KW-0378">Hydrolase</keyword>
<dbReference type="Pfam" id="PF14716">
    <property type="entry name" value="HHH_8"/>
    <property type="match status" value="1"/>
</dbReference>
<evidence type="ECO:0000256" key="3">
    <source>
        <dbReference type="ARBA" id="ARBA00022634"/>
    </source>
</evidence>
<protein>
    <recommendedName>
        <fullName evidence="2">DNA-directed DNA polymerase</fullName>
        <ecNumber evidence="2">2.7.7.7</ecNumber>
    </recommendedName>
</protein>
<comment type="cofactor">
    <cofactor evidence="1">
        <name>Mg(2+)</name>
        <dbReference type="ChEBI" id="CHEBI:18420"/>
    </cofactor>
</comment>
<evidence type="ECO:0000259" key="11">
    <source>
        <dbReference type="SMART" id="SM00483"/>
    </source>
</evidence>
<dbReference type="GO" id="GO:0006281">
    <property type="term" value="P:DNA repair"/>
    <property type="evidence" value="ECO:0007669"/>
    <property type="project" value="InterPro"/>
</dbReference>
<evidence type="ECO:0000256" key="5">
    <source>
        <dbReference type="ARBA" id="ARBA00022695"/>
    </source>
</evidence>
<keyword evidence="12" id="KW-0540">Nuclease</keyword>
<evidence type="ECO:0000256" key="4">
    <source>
        <dbReference type="ARBA" id="ARBA00022679"/>
    </source>
</evidence>
<keyword evidence="7" id="KW-0239">DNA-directed DNA polymerase</keyword>
<dbReference type="SUPFAM" id="SSF89550">
    <property type="entry name" value="PHP domain-like"/>
    <property type="match status" value="1"/>
</dbReference>
<evidence type="ECO:0000256" key="6">
    <source>
        <dbReference type="ARBA" id="ARBA00022705"/>
    </source>
</evidence>
<dbReference type="Pfam" id="PF14520">
    <property type="entry name" value="HHH_5"/>
    <property type="match status" value="1"/>
</dbReference>
<dbReference type="CDD" id="cd00141">
    <property type="entry name" value="NT_POLXc"/>
    <property type="match status" value="1"/>
</dbReference>
<dbReference type="Pfam" id="PF14791">
    <property type="entry name" value="DNA_pol_B_thumb"/>
    <property type="match status" value="1"/>
</dbReference>
<organism evidence="12 13">
    <name type="scientific">Virgibacillus necropolis</name>
    <dbReference type="NCBI Taxonomy" id="163877"/>
    <lineage>
        <taxon>Bacteria</taxon>
        <taxon>Bacillati</taxon>
        <taxon>Bacillota</taxon>
        <taxon>Bacilli</taxon>
        <taxon>Bacillales</taxon>
        <taxon>Bacillaceae</taxon>
        <taxon>Virgibacillus</taxon>
    </lineage>
</organism>
<dbReference type="CDD" id="cd07436">
    <property type="entry name" value="PHP_PolX"/>
    <property type="match status" value="1"/>
</dbReference>
<dbReference type="Gene3D" id="3.20.20.140">
    <property type="entry name" value="Metal-dependent hydrolases"/>
    <property type="match status" value="1"/>
</dbReference>
<feature type="domain" description="Polymerase/histidinol phosphatase N-terminal" evidence="10">
    <location>
        <begin position="338"/>
        <end position="417"/>
    </location>
</feature>
<dbReference type="InterPro" id="IPR050243">
    <property type="entry name" value="PHP_phosphatase"/>
</dbReference>
<dbReference type="Gene3D" id="3.30.460.10">
    <property type="entry name" value="Beta Polymerase, domain 2"/>
    <property type="match status" value="1"/>
</dbReference>
<dbReference type="GO" id="GO:0003677">
    <property type="term" value="F:DNA binding"/>
    <property type="evidence" value="ECO:0007669"/>
    <property type="project" value="InterPro"/>
</dbReference>
<evidence type="ECO:0000256" key="7">
    <source>
        <dbReference type="ARBA" id="ARBA00022932"/>
    </source>
</evidence>
<dbReference type="InterPro" id="IPR016195">
    <property type="entry name" value="Pol/histidinol_Pase-like"/>
</dbReference>
<dbReference type="GO" id="GO:0003887">
    <property type="term" value="F:DNA-directed DNA polymerase activity"/>
    <property type="evidence" value="ECO:0007669"/>
    <property type="project" value="UniProtKB-KW"/>
</dbReference>
<dbReference type="PANTHER" id="PTHR36928:SF1">
    <property type="entry name" value="PHOSPHATASE YCDX-RELATED"/>
    <property type="match status" value="1"/>
</dbReference>
<evidence type="ECO:0000256" key="2">
    <source>
        <dbReference type="ARBA" id="ARBA00012417"/>
    </source>
</evidence>
<dbReference type="InterPro" id="IPR047967">
    <property type="entry name" value="PolX_PHP"/>
</dbReference>
<dbReference type="Proteomes" id="UP000204391">
    <property type="component" value="Chromosome"/>
</dbReference>
<keyword evidence="3" id="KW-0237">DNA synthesis</keyword>
<dbReference type="NCBIfam" id="NF006375">
    <property type="entry name" value="PRK08609.1"/>
    <property type="match status" value="1"/>
</dbReference>
<accession>A0A221MBN6</accession>
<dbReference type="Pfam" id="PF02811">
    <property type="entry name" value="PHP"/>
    <property type="match status" value="1"/>
</dbReference>
<dbReference type="FunFam" id="3.20.20.140:FF:000047">
    <property type="entry name" value="PHP domain-containing protein"/>
    <property type="match status" value="1"/>
</dbReference>
<evidence type="ECO:0000256" key="8">
    <source>
        <dbReference type="ARBA" id="ARBA00049244"/>
    </source>
</evidence>
<dbReference type="InterPro" id="IPR002054">
    <property type="entry name" value="DNA-dir_DNA_pol_X"/>
</dbReference>
<dbReference type="Gene3D" id="1.10.150.110">
    <property type="entry name" value="DNA polymerase beta, N-terminal domain-like"/>
    <property type="match status" value="1"/>
</dbReference>
<dbReference type="EC" id="2.7.7.7" evidence="2"/>